<organism evidence="12 13">
    <name type="scientific">Gemmata massiliana</name>
    <dbReference type="NCBI Taxonomy" id="1210884"/>
    <lineage>
        <taxon>Bacteria</taxon>
        <taxon>Pseudomonadati</taxon>
        <taxon>Planctomycetota</taxon>
        <taxon>Planctomycetia</taxon>
        <taxon>Gemmatales</taxon>
        <taxon>Gemmataceae</taxon>
        <taxon>Gemmata</taxon>
    </lineage>
</organism>
<dbReference type="RefSeq" id="WP_162666552.1">
    <property type="nucleotide sequence ID" value="NZ_LR593886.1"/>
</dbReference>
<feature type="domain" description="Protein kinase" evidence="11">
    <location>
        <begin position="75"/>
        <end position="334"/>
    </location>
</feature>
<feature type="repeat" description="TPR" evidence="7">
    <location>
        <begin position="713"/>
        <end position="746"/>
    </location>
</feature>
<dbReference type="InterPro" id="IPR011990">
    <property type="entry name" value="TPR-like_helical_dom_sf"/>
</dbReference>
<dbReference type="InterPro" id="IPR017441">
    <property type="entry name" value="Protein_kinase_ATP_BS"/>
</dbReference>
<dbReference type="SMART" id="SM00028">
    <property type="entry name" value="TPR"/>
    <property type="match status" value="4"/>
</dbReference>
<evidence type="ECO:0000313" key="13">
    <source>
        <dbReference type="Proteomes" id="UP000464178"/>
    </source>
</evidence>
<keyword evidence="5" id="KW-0418">Kinase</keyword>
<dbReference type="PROSITE" id="PS50011">
    <property type="entry name" value="PROTEIN_KINASE_DOM"/>
    <property type="match status" value="1"/>
</dbReference>
<evidence type="ECO:0000313" key="12">
    <source>
        <dbReference type="EMBL" id="VTR91578.1"/>
    </source>
</evidence>
<keyword evidence="4 8" id="KW-0547">Nucleotide-binding</keyword>
<dbReference type="GO" id="GO:0004674">
    <property type="term" value="F:protein serine/threonine kinase activity"/>
    <property type="evidence" value="ECO:0007669"/>
    <property type="project" value="UniProtKB-KW"/>
</dbReference>
<evidence type="ECO:0000256" key="6">
    <source>
        <dbReference type="ARBA" id="ARBA00022840"/>
    </source>
</evidence>
<evidence type="ECO:0000256" key="7">
    <source>
        <dbReference type="PROSITE-ProRule" id="PRU00339"/>
    </source>
</evidence>
<gene>
    <name evidence="12" type="ORF">SOIL9_61360</name>
</gene>
<name>A0A6P2CR84_9BACT</name>
<dbReference type="InterPro" id="IPR008271">
    <property type="entry name" value="Ser/Thr_kinase_AS"/>
</dbReference>
<dbReference type="Gene3D" id="1.10.510.10">
    <property type="entry name" value="Transferase(Phosphotransferase) domain 1"/>
    <property type="match status" value="1"/>
</dbReference>
<feature type="binding site" evidence="8">
    <location>
        <position position="104"/>
    </location>
    <ligand>
        <name>ATP</name>
        <dbReference type="ChEBI" id="CHEBI:30616"/>
    </ligand>
</feature>
<dbReference type="PROSITE" id="PS00107">
    <property type="entry name" value="PROTEIN_KINASE_ATP"/>
    <property type="match status" value="1"/>
</dbReference>
<dbReference type="InterPro" id="IPR000719">
    <property type="entry name" value="Prot_kinase_dom"/>
</dbReference>
<dbReference type="PROSITE" id="PS50005">
    <property type="entry name" value="TPR"/>
    <property type="match status" value="2"/>
</dbReference>
<dbReference type="Pfam" id="PF13181">
    <property type="entry name" value="TPR_8"/>
    <property type="match status" value="1"/>
</dbReference>
<evidence type="ECO:0000256" key="9">
    <source>
        <dbReference type="SAM" id="MobiDB-lite"/>
    </source>
</evidence>
<keyword evidence="3" id="KW-0808">Transferase</keyword>
<dbReference type="AlphaFoldDB" id="A0A6P2CR84"/>
<feature type="region of interest" description="Disordered" evidence="9">
    <location>
        <begin position="226"/>
        <end position="251"/>
    </location>
</feature>
<dbReference type="InterPro" id="IPR011009">
    <property type="entry name" value="Kinase-like_dom_sf"/>
</dbReference>
<evidence type="ECO:0000256" key="5">
    <source>
        <dbReference type="ARBA" id="ARBA00022777"/>
    </source>
</evidence>
<dbReference type="SUPFAM" id="SSF48452">
    <property type="entry name" value="TPR-like"/>
    <property type="match status" value="2"/>
</dbReference>
<dbReference type="Gene3D" id="3.30.200.20">
    <property type="entry name" value="Phosphorylase Kinase, domain 1"/>
    <property type="match status" value="1"/>
</dbReference>
<feature type="transmembrane region" description="Helical" evidence="10">
    <location>
        <begin position="359"/>
        <end position="382"/>
    </location>
</feature>
<reference evidence="12 13" key="1">
    <citation type="submission" date="2019-05" db="EMBL/GenBank/DDBJ databases">
        <authorList>
            <consortium name="Science for Life Laboratories"/>
        </authorList>
    </citation>
    <scope>NUCLEOTIDE SEQUENCE [LARGE SCALE GENOMIC DNA]</scope>
    <source>
        <strain evidence="12">Soil9</strain>
    </source>
</reference>
<evidence type="ECO:0000256" key="4">
    <source>
        <dbReference type="ARBA" id="ARBA00022741"/>
    </source>
</evidence>
<dbReference type="SUPFAM" id="SSF56112">
    <property type="entry name" value="Protein kinase-like (PK-like)"/>
    <property type="match status" value="1"/>
</dbReference>
<evidence type="ECO:0000256" key="1">
    <source>
        <dbReference type="ARBA" id="ARBA00012513"/>
    </source>
</evidence>
<dbReference type="FunFam" id="1.10.510.10:FF:000021">
    <property type="entry name" value="Serine/threonine protein kinase"/>
    <property type="match status" value="1"/>
</dbReference>
<dbReference type="Pfam" id="PF13431">
    <property type="entry name" value="TPR_17"/>
    <property type="match status" value="1"/>
</dbReference>
<feature type="repeat" description="TPR" evidence="7">
    <location>
        <begin position="645"/>
        <end position="678"/>
    </location>
</feature>
<dbReference type="Gene3D" id="1.25.40.10">
    <property type="entry name" value="Tetratricopeptide repeat domain"/>
    <property type="match status" value="2"/>
</dbReference>
<dbReference type="CDD" id="cd14014">
    <property type="entry name" value="STKc_PknB_like"/>
    <property type="match status" value="1"/>
</dbReference>
<keyword evidence="10" id="KW-1133">Transmembrane helix</keyword>
<dbReference type="PANTHER" id="PTHR43289">
    <property type="entry name" value="MITOGEN-ACTIVATED PROTEIN KINASE KINASE KINASE 20-RELATED"/>
    <property type="match status" value="1"/>
</dbReference>
<evidence type="ECO:0000256" key="2">
    <source>
        <dbReference type="ARBA" id="ARBA00022527"/>
    </source>
</evidence>
<dbReference type="GO" id="GO:0005524">
    <property type="term" value="F:ATP binding"/>
    <property type="evidence" value="ECO:0007669"/>
    <property type="project" value="UniProtKB-UniRule"/>
</dbReference>
<sequence>MADDPRVQELLDRLSESDATPEEVCGSCVELLPVVRDRWRQMCRAREDIDALFPPEDGSGAEQPDAAGLPAVPGYEVEAELGRGGMGVVYRARHVRLNRVVALKMVQASGRRERERFRREAEAAAALRHPNVVQVHDVGDADGRLFFTMEYVEGGSLAQRLDGKPLPIREAAGLVLALTGAVEAAHVAGIVHRDLKPGNVLLTVDGTPKVADFGLARRLDGEAGLTRTGTAVGTPSYMAPEQAGEDKSAPGPPADIYSLGAILYELLTGRPPFHSGNAAVTIYRAVTQDPVPPSRLNKKVSRDLETVCLKCLGKEPRSRYPSATALGDDLRRFLDGEAIAVRPEGPLARLVRRVRRRPVLAAAIAAALLSTVSLIAGVAWTISERAANARAAAADVAATERAATADLDDMDAELRKSSWATAGAALERAKGRFGDRGPNHLRARLDCGGRELELVARLDAIRLDGYSLAADGLDFRRSDGEYQEAFRRAGLVRPFEETPSAAAERIAASPVGPVLVAALDHWSSCRLDDPARKAWLLETVRLADPGGVAWRARAADPATWADEAAVTRFIDSAPAVYPSLWLLLAVERRTVAVGTDPVPSLRRIQQAFPSDFWANVRLGRALARPDPREAARFYQAALAVRPRAAVVMNDFGYVLEASGRRDEAVAMYRRAVECDPAFGMARTNLAFYLSRLGRHDEAVREVRAAFAHDVKTARLLIALGLSLNGLGRPDEAVQALREAVLLEPRNILALDSLRHVLFDAGRHEEARAAWAAATAADPPQHDVWYGYAEFCLFLGRDDDYRRARTALLARFGRTTDPGIAERTARAALLAPAAGPELERAVALAMTAAGVDRGKLTWEYPYYQFVRGLAEYRQGRFGPAIATLRGDAGRRPGPTPQLVLAMALHRDGREAEARKALAAAVVSHDWRASQVKGQDGWVEHALRREAEGLIFPDQKALLEGRRQPRDNDERLALIGAYRFENRFAALARIYTEAFLADPKLAEKHRLAAARVAAQAGCGRGIDAVGQSEAVREKWRAQARAWLRDELSASAGALDRDFHKHRDGVRQAIAAWQTEPEFAGIRGPAELKNLPIGEQADCRKLWADAGAVLESASKPR</sequence>
<keyword evidence="10" id="KW-0472">Membrane</keyword>
<keyword evidence="2" id="KW-0723">Serine/threonine-protein kinase</keyword>
<evidence type="ECO:0000256" key="3">
    <source>
        <dbReference type="ARBA" id="ARBA00022679"/>
    </source>
</evidence>
<dbReference type="SMART" id="SM00220">
    <property type="entry name" value="S_TKc"/>
    <property type="match status" value="1"/>
</dbReference>
<protein>
    <recommendedName>
        <fullName evidence="1">non-specific serine/threonine protein kinase</fullName>
        <ecNumber evidence="1">2.7.11.1</ecNumber>
    </recommendedName>
</protein>
<dbReference type="InterPro" id="IPR019734">
    <property type="entry name" value="TPR_rpt"/>
</dbReference>
<accession>A0A6P2CR84</accession>
<dbReference type="EMBL" id="LR593886">
    <property type="protein sequence ID" value="VTR91578.1"/>
    <property type="molecule type" value="Genomic_DNA"/>
</dbReference>
<keyword evidence="6 8" id="KW-0067">ATP-binding</keyword>
<dbReference type="EC" id="2.7.11.1" evidence="1"/>
<proteinExistence type="predicted"/>
<keyword evidence="10" id="KW-0812">Transmembrane</keyword>
<keyword evidence="7" id="KW-0802">TPR repeat</keyword>
<dbReference type="PROSITE" id="PS00108">
    <property type="entry name" value="PROTEIN_KINASE_ST"/>
    <property type="match status" value="1"/>
</dbReference>
<evidence type="ECO:0000256" key="10">
    <source>
        <dbReference type="SAM" id="Phobius"/>
    </source>
</evidence>
<dbReference type="KEGG" id="gms:SOIL9_61360"/>
<evidence type="ECO:0000256" key="8">
    <source>
        <dbReference type="PROSITE-ProRule" id="PRU10141"/>
    </source>
</evidence>
<dbReference type="PANTHER" id="PTHR43289:SF6">
    <property type="entry name" value="SERINE_THREONINE-PROTEIN KINASE NEKL-3"/>
    <property type="match status" value="1"/>
</dbReference>
<dbReference type="Proteomes" id="UP000464178">
    <property type="component" value="Chromosome"/>
</dbReference>
<evidence type="ECO:0000259" key="11">
    <source>
        <dbReference type="PROSITE" id="PS50011"/>
    </source>
</evidence>
<keyword evidence="13" id="KW-1185">Reference proteome</keyword>
<dbReference type="Pfam" id="PF00069">
    <property type="entry name" value="Pkinase"/>
    <property type="match status" value="1"/>
</dbReference>